<feature type="compositionally biased region" description="Basic and acidic residues" evidence="1">
    <location>
        <begin position="171"/>
        <end position="187"/>
    </location>
</feature>
<sequence>MADPLVDPLFTLGGAALEERGRLKSSAYAKFIVQFRSESRNRQEHPQPSLPGLRSGETSESHLRCWEDSKGAGWIAAVQGKSAWFSLSSWGSWRLAFLLAKLQRDLWLKGGVEVRTVKTSTEEAKVSGQRGRPRKEPKEVPEPRPEKCQKTEVTPDLSAKAAKGRGRGRPRKEPKEVPEPRPEKCQKTEVTPDLSATPDPADPPADPETEDPARAPRFPEVPSAEQLHELMNEGRLTSFVRWKKWPFIYSPAWEGQRWSKLLEVQTRGDVVQHLGPNIGTEDVTSGALGNEDLLEEILMKLRRQAAGEKLSNSRLLRKQREAQRKRAAAEAAERPAPQRRPPPQVPGCSCGRPIHTERCRLFRPRCEARAPPHPPRPPPPPGPSAAARSSGEGEPLTAAAKQVLQLERHIEAQPKSRQKLLWKRAMLRCHPDKVKEASSEAQAAEVFIEVKKKYDLFVNLND</sequence>
<keyword evidence="3" id="KW-1185">Reference proteome</keyword>
<protein>
    <recommendedName>
        <fullName evidence="4">J domain-containing protein</fullName>
    </recommendedName>
</protein>
<feature type="compositionally biased region" description="Basic and acidic residues" evidence="1">
    <location>
        <begin position="134"/>
        <end position="150"/>
    </location>
</feature>
<proteinExistence type="predicted"/>
<gene>
    <name evidence="2" type="ORF">CCMP2556_LOCUS46761</name>
</gene>
<feature type="compositionally biased region" description="Pro residues" evidence="1">
    <location>
        <begin position="371"/>
        <end position="383"/>
    </location>
</feature>
<dbReference type="Proteomes" id="UP001642484">
    <property type="component" value="Unassembled WGS sequence"/>
</dbReference>
<feature type="region of interest" description="Disordered" evidence="1">
    <location>
        <begin position="120"/>
        <end position="218"/>
    </location>
</feature>
<dbReference type="SUPFAM" id="SSF46565">
    <property type="entry name" value="Chaperone J-domain"/>
    <property type="match status" value="1"/>
</dbReference>
<feature type="compositionally biased region" description="Low complexity" evidence="1">
    <location>
        <begin position="384"/>
        <end position="395"/>
    </location>
</feature>
<evidence type="ECO:0000313" key="3">
    <source>
        <dbReference type="Proteomes" id="UP001642484"/>
    </source>
</evidence>
<dbReference type="EMBL" id="CAXAMN010025851">
    <property type="protein sequence ID" value="CAK9098725.1"/>
    <property type="molecule type" value="Genomic_DNA"/>
</dbReference>
<feature type="compositionally biased region" description="Basic and acidic residues" evidence="1">
    <location>
        <begin position="318"/>
        <end position="333"/>
    </location>
</feature>
<name>A0ABP0RGR7_9DINO</name>
<evidence type="ECO:0000256" key="1">
    <source>
        <dbReference type="SAM" id="MobiDB-lite"/>
    </source>
</evidence>
<feature type="region of interest" description="Disordered" evidence="1">
    <location>
        <begin position="368"/>
        <end position="397"/>
    </location>
</feature>
<evidence type="ECO:0008006" key="4">
    <source>
        <dbReference type="Google" id="ProtNLM"/>
    </source>
</evidence>
<feature type="region of interest" description="Disordered" evidence="1">
    <location>
        <begin position="38"/>
        <end position="57"/>
    </location>
</feature>
<dbReference type="InterPro" id="IPR036869">
    <property type="entry name" value="J_dom_sf"/>
</dbReference>
<reference evidence="2 3" key="1">
    <citation type="submission" date="2024-02" db="EMBL/GenBank/DDBJ databases">
        <authorList>
            <person name="Chen Y."/>
            <person name="Shah S."/>
            <person name="Dougan E. K."/>
            <person name="Thang M."/>
            <person name="Chan C."/>
        </authorList>
    </citation>
    <scope>NUCLEOTIDE SEQUENCE [LARGE SCALE GENOMIC DNA]</scope>
</reference>
<comment type="caution">
    <text evidence="2">The sequence shown here is derived from an EMBL/GenBank/DDBJ whole genome shotgun (WGS) entry which is preliminary data.</text>
</comment>
<feature type="region of interest" description="Disordered" evidence="1">
    <location>
        <begin position="308"/>
        <end position="350"/>
    </location>
</feature>
<organism evidence="2 3">
    <name type="scientific">Durusdinium trenchii</name>
    <dbReference type="NCBI Taxonomy" id="1381693"/>
    <lineage>
        <taxon>Eukaryota</taxon>
        <taxon>Sar</taxon>
        <taxon>Alveolata</taxon>
        <taxon>Dinophyceae</taxon>
        <taxon>Suessiales</taxon>
        <taxon>Symbiodiniaceae</taxon>
        <taxon>Durusdinium</taxon>
    </lineage>
</organism>
<accession>A0ABP0RGR7</accession>
<evidence type="ECO:0000313" key="2">
    <source>
        <dbReference type="EMBL" id="CAK9098725.1"/>
    </source>
</evidence>
<dbReference type="Gene3D" id="1.10.287.110">
    <property type="entry name" value="DnaJ domain"/>
    <property type="match status" value="1"/>
</dbReference>